<feature type="domain" description="Flagellin N-terminal" evidence="4">
    <location>
        <begin position="4"/>
        <end position="135"/>
    </location>
</feature>
<evidence type="ECO:0000256" key="1">
    <source>
        <dbReference type="ARBA" id="ARBA00005709"/>
    </source>
</evidence>
<dbReference type="PANTHER" id="PTHR42792">
    <property type="entry name" value="FLAGELLIN"/>
    <property type="match status" value="1"/>
</dbReference>
<dbReference type="InterPro" id="IPR001029">
    <property type="entry name" value="Flagellin_N"/>
</dbReference>
<dbReference type="Pfam" id="PF00700">
    <property type="entry name" value="Flagellin_C"/>
    <property type="match status" value="1"/>
</dbReference>
<dbReference type="AlphaFoldDB" id="A0A5B8L5B2"/>
<reference evidence="6" key="1">
    <citation type="submission" date="2020-04" db="EMBL/GenBank/DDBJ databases">
        <title>Nitratireductor sp. nov. isolated from mangrove soil.</title>
        <authorList>
            <person name="Ye Y."/>
        </authorList>
    </citation>
    <scope>NUCLEOTIDE SEQUENCE</scope>
    <source>
        <strain evidence="6">SY7</strain>
    </source>
</reference>
<feature type="domain" description="Flagellin C-terminal" evidence="5">
    <location>
        <begin position="235"/>
        <end position="319"/>
    </location>
</feature>
<comment type="similarity">
    <text evidence="1 3">Belongs to the bacterial flagellin family.</text>
</comment>
<evidence type="ECO:0000313" key="7">
    <source>
        <dbReference type="Proteomes" id="UP000321389"/>
    </source>
</evidence>
<dbReference type="PANTHER" id="PTHR42792:SF2">
    <property type="entry name" value="FLAGELLIN"/>
    <property type="match status" value="1"/>
</dbReference>
<keyword evidence="6" id="KW-0282">Flagellum</keyword>
<dbReference type="RefSeq" id="WP_146301343.1">
    <property type="nucleotide sequence ID" value="NZ_CP042301.2"/>
</dbReference>
<evidence type="ECO:0000256" key="3">
    <source>
        <dbReference type="RuleBase" id="RU362073"/>
    </source>
</evidence>
<dbReference type="InterPro" id="IPR001492">
    <property type="entry name" value="Flagellin"/>
</dbReference>
<evidence type="ECO:0000259" key="5">
    <source>
        <dbReference type="Pfam" id="PF00700"/>
    </source>
</evidence>
<evidence type="ECO:0000259" key="4">
    <source>
        <dbReference type="Pfam" id="PF00669"/>
    </source>
</evidence>
<dbReference type="GO" id="GO:0005576">
    <property type="term" value="C:extracellular region"/>
    <property type="evidence" value="ECO:0007669"/>
    <property type="project" value="UniProtKB-SubCell"/>
</dbReference>
<dbReference type="InterPro" id="IPR046358">
    <property type="entry name" value="Flagellin_C"/>
</dbReference>
<comment type="function">
    <text evidence="3">Flagellin is the subunit protein which polymerizes to form the filaments of bacterial flagella.</text>
</comment>
<dbReference type="GO" id="GO:0009288">
    <property type="term" value="C:bacterial-type flagellum"/>
    <property type="evidence" value="ECO:0007669"/>
    <property type="project" value="UniProtKB-SubCell"/>
</dbReference>
<proteinExistence type="inferred from homology"/>
<dbReference type="GO" id="GO:0005198">
    <property type="term" value="F:structural molecule activity"/>
    <property type="evidence" value="ECO:0007669"/>
    <property type="project" value="UniProtKB-UniRule"/>
</dbReference>
<keyword evidence="3" id="KW-0964">Secreted</keyword>
<comment type="subcellular location">
    <subcellularLocation>
        <location evidence="3">Secreted</location>
    </subcellularLocation>
    <subcellularLocation>
        <location evidence="3">Bacterial flagellum</location>
    </subcellularLocation>
</comment>
<keyword evidence="7" id="KW-1185">Reference proteome</keyword>
<dbReference type="NCBIfam" id="NF009329">
    <property type="entry name" value="PRK12687.1"/>
    <property type="match status" value="1"/>
</dbReference>
<organism evidence="6 7">
    <name type="scientific">Nitratireductor mangrovi</name>
    <dbReference type="NCBI Taxonomy" id="2599600"/>
    <lineage>
        <taxon>Bacteria</taxon>
        <taxon>Pseudomonadati</taxon>
        <taxon>Pseudomonadota</taxon>
        <taxon>Alphaproteobacteria</taxon>
        <taxon>Hyphomicrobiales</taxon>
        <taxon>Phyllobacteriaceae</taxon>
        <taxon>Nitratireductor</taxon>
    </lineage>
</organism>
<accession>A0A5B8L5B2</accession>
<sequence>MSSIMTNAAAMTALKTLQATNKALETTQNRISTGYRVAEASDNAAYWSIATTMRSDNKALSTVQDALGLGAAKVDVTYNGINAAIDVVDEIKAKLVAAREPGVDRTKIQSEISALQGQLTSNAAAASFSGENWLSVDSSAGNYNASKSIVASFSRAADGSVSISTITVNTVSMKLFDAAADAAAAGTGILDGRYDAATGALLADQSAGGFRVVDLDISALTNSAADLTTLENYISGVDDAITRMTTAGSDLGAVKKRINMQVTFVSNLMDTIDKGVGTLVDADMNKESTRLQALQVQQQLGIQALSIANQNSQSIMSLFRG</sequence>
<gene>
    <name evidence="6" type="ORF">FQ775_21330</name>
</gene>
<keyword evidence="6" id="KW-0966">Cell projection</keyword>
<keyword evidence="2 3" id="KW-0975">Bacterial flagellum</keyword>
<dbReference type="Gene3D" id="1.20.1330.10">
    <property type="entry name" value="f41 fragment of flagellin, N-terminal domain"/>
    <property type="match status" value="1"/>
</dbReference>
<dbReference type="Proteomes" id="UP000321389">
    <property type="component" value="Chromosome"/>
</dbReference>
<dbReference type="KEGG" id="niy:FQ775_21330"/>
<name>A0A5B8L5B2_9HYPH</name>
<keyword evidence="6" id="KW-0969">Cilium</keyword>
<evidence type="ECO:0000313" key="6">
    <source>
        <dbReference type="EMBL" id="QDZ02708.1"/>
    </source>
</evidence>
<dbReference type="SUPFAM" id="SSF64518">
    <property type="entry name" value="Phase 1 flagellin"/>
    <property type="match status" value="1"/>
</dbReference>
<dbReference type="EMBL" id="CP042301">
    <property type="protein sequence ID" value="QDZ02708.1"/>
    <property type="molecule type" value="Genomic_DNA"/>
</dbReference>
<dbReference type="OrthoDB" id="8328560at2"/>
<dbReference type="Pfam" id="PF00669">
    <property type="entry name" value="Flagellin_N"/>
    <property type="match status" value="1"/>
</dbReference>
<evidence type="ECO:0000256" key="2">
    <source>
        <dbReference type="ARBA" id="ARBA00023143"/>
    </source>
</evidence>
<protein>
    <recommendedName>
        <fullName evidence="3">Flagellin</fullName>
    </recommendedName>
</protein>